<feature type="chain" id="PRO_5037377968" evidence="9">
    <location>
        <begin position="24"/>
        <end position="3927"/>
    </location>
</feature>
<dbReference type="NCBIfam" id="TIGR04131">
    <property type="entry name" value="Bac_Flav_CTERM"/>
    <property type="match status" value="1"/>
</dbReference>
<evidence type="ECO:0000259" key="10">
    <source>
        <dbReference type="PROSITE" id="PS50268"/>
    </source>
</evidence>
<dbReference type="InterPro" id="IPR040853">
    <property type="entry name" value="RapA2_cadherin-like"/>
</dbReference>
<feature type="domain" description="Cadherin" evidence="10">
    <location>
        <begin position="3086"/>
        <end position="3179"/>
    </location>
</feature>
<evidence type="ECO:0000256" key="3">
    <source>
        <dbReference type="ARBA" id="ARBA00022737"/>
    </source>
</evidence>
<dbReference type="Pfam" id="PF13585">
    <property type="entry name" value="CHU_C"/>
    <property type="match status" value="1"/>
</dbReference>
<keyword evidence="4" id="KW-0106">Calcium</keyword>
<protein>
    <submittedName>
        <fullName evidence="11">Outer membrane adhesin like protein</fullName>
    </submittedName>
</protein>
<reference evidence="12" key="1">
    <citation type="submission" date="2009-08" db="EMBL/GenBank/DDBJ databases">
        <title>The complete genome of Chitinophaga pinensis DSM 2588.</title>
        <authorList>
            <consortium name="US DOE Joint Genome Institute (JGI-PGF)"/>
            <person name="Lucas S."/>
            <person name="Copeland A."/>
            <person name="Lapidus A."/>
            <person name="Glavina del Rio T."/>
            <person name="Dalin E."/>
            <person name="Tice H."/>
            <person name="Bruce D."/>
            <person name="Goodwin L."/>
            <person name="Pitluck S."/>
            <person name="Kyrpides N."/>
            <person name="Mavromatis K."/>
            <person name="Ivanova N."/>
            <person name="Mikhailova N."/>
            <person name="Sims D."/>
            <person name="Meinche L."/>
            <person name="Brettin T."/>
            <person name="Detter J.C."/>
            <person name="Han C."/>
            <person name="Larimer F."/>
            <person name="Land M."/>
            <person name="Hauser L."/>
            <person name="Markowitz V."/>
            <person name="Cheng J.-F."/>
            <person name="Hugenholtz P."/>
            <person name="Woyke T."/>
            <person name="Wu D."/>
            <person name="Spring S."/>
            <person name="Klenk H.-P."/>
            <person name="Eisen J.A."/>
        </authorList>
    </citation>
    <scope>NUCLEOTIDE SEQUENCE [LARGE SCALE GENOMIC DNA]</scope>
    <source>
        <strain evidence="12">ATCC 43595 / DSM 2588 / LMG 13176 / NBRC 15968 / NCIMB 11800 / UQM 2034</strain>
    </source>
</reference>
<keyword evidence="6" id="KW-1133">Transmembrane helix</keyword>
<keyword evidence="2" id="KW-0812">Transmembrane</keyword>
<dbReference type="InterPro" id="IPR002126">
    <property type="entry name" value="Cadherin-like_dom"/>
</dbReference>
<keyword evidence="5" id="KW-0130">Cell adhesion</keyword>
<evidence type="ECO:0000256" key="6">
    <source>
        <dbReference type="ARBA" id="ARBA00022989"/>
    </source>
</evidence>
<feature type="domain" description="Cadherin" evidence="10">
    <location>
        <begin position="2626"/>
        <end position="2719"/>
    </location>
</feature>
<feature type="region of interest" description="Disordered" evidence="8">
    <location>
        <begin position="1153"/>
        <end position="1174"/>
    </location>
</feature>
<dbReference type="CDD" id="cd11304">
    <property type="entry name" value="Cadherin_repeat"/>
    <property type="match status" value="3"/>
</dbReference>
<dbReference type="PROSITE" id="PS50268">
    <property type="entry name" value="CADHERIN_2"/>
    <property type="match status" value="17"/>
</dbReference>
<dbReference type="GO" id="GO:0005911">
    <property type="term" value="C:cell-cell junction"/>
    <property type="evidence" value="ECO:0007669"/>
    <property type="project" value="TreeGrafter"/>
</dbReference>
<dbReference type="KEGG" id="cpi:Cpin_5368"/>
<feature type="compositionally biased region" description="Low complexity" evidence="8">
    <location>
        <begin position="3359"/>
        <end position="3375"/>
    </location>
</feature>
<sequence length="3927" mass="397343">MKTRIVNVLSSLVLIFCSMVTFGQMPFSPCNPSGGKKGDILGIETRYRAPGGAAPVFNIPAGTRSITVYISSETGITTMLDNPQGDEDFMTVNAIIDLTSNTSSGYVNFAKNTFVDGSGTNLYGWQKVPLGAYIPNGSKLGDATPNLNNVNFTVSGSTLTITESANTIHSSYYVEYVSPYNNSINPLDPQVRALLHGTGTANTDLTIPIPTGANLICISGKGTNSSAVDLNTSAGTEEGYSNLRVTIDMDAGYTDGFVTLANGGSVDRRSTYVINNLASSSTMNFLSSAAITGDYTSKLTTAGAVGVYNPQIYVSGTNLVIRRDANYARDFDDAYVVEFYHRVGQGMSAEFINSDIQPIPKGVSSTTGISRTFNIPPGTNAIYFNETGNACNTDRESNENSIAAYAYIDLNTETATGYFYQQVGLDGVNRRDDNFAFKGVSLNGSSARAHASTVGFKGPNAYDIVFTLSADKTQLTVTNRTGLANPDYQFLLSMDYYGARPDVAFDASSIALAKGPSCNVIRATFNVCNPGAGNSSGGMPVSFYHGDPTTDPAAVLLYTGAFGSGLLEGECKVFTYDVPMNGFDDLNVPMTIVINDNGSFVTGGVGTAVGTPFTLASLVNQNSLYKECNYDNNLITRVLNVNNCPVPNLDADNSSGAVGRYNYLNYFNAGTPGGVKINDADLAVVDPGGTTIASATITLTNRLDGAAESVFINGTLPAGITATGSGTGTIVLSGVASQAAYVAALRLIEYQNSNPSPNTTNRIITTVLNDGLETGPASTTTIVILTDPRINVSGNGTTIADNSTMVNATDWTDFGNTISASVTRTFSISNVGTGVINLTGTPAISIASGDAGFTISTQPGVTALPAAQNTSFVVNFNPAAHAVGVYTAVIRIVNNDTNTDRADFTFTVSITVNGLPTVTNFTVNGTEDNTLAFTAANFTSNYSDPDGAPLNSIRITSLPLNGSFRLNGTVITVGQDIPAAQLGNITFIPTANWSGTTGFDWRAYDGTSFSAGTSHVTINIQPANDAPQITTPTSIAVTEDIPASLKDISFSDIDAGTGVVTVTFSVPNGTLNATSGAGVTVSGTPAALILTGTIADINAFLVANRVNYSSTQNPPPTVILTVNISDNGNTGAGGAQQATATVPLGITAVNDAPTGTGDTRTTAEDTPVNGAVTGNDVDGDVLTYTLGTPPTNGTATVNASTGAYTYTPNPNYNGPDMFTVVISDGHGSSVTVTVNITVTAVNDAPTGTGDTRTTLEDTPVNGAVSGADVDGDALTYTLGTAPTNGLATVNATTGAYTYTPNPNYNGPDVFTVVISDGHGGSVTVTVNITVTAVNDAPTGTGDTRTTLEDTPVNGAVSGADADGDALTYTLGTAPTNGLATVNATTGAYTYTPNPNYNGPDAFTVVISDGNGGSITVTVNITVTAVNDAPTGTGDTQTTLEDTPVNGAVSGADVDGDALTYTLGTAPANGLATVNATTGAYTYTPNPNYNGPDAFTVVISDGNVGSVTVTVNITVTAVNDAPTGTGDTQTTLEDTPVNGAISGADVDGDALTYTVGTAPTNGLATVNATTGAYTYTPNPNYNGPDVFTVIISDGNGGSATVTVNITVTAVNDAPTGTGDTQTTLEDTPVNGAVSGADVDGDALTYTLGTAPTNGLATVNATTGAYTYTPNPNYNGPDAFTVVISDGNGGSVTVTVNITVTAVNDVPTGADQNLTTPEDTPLNGAVVGADADGDALTYAIGTTTPANGSVTVNTDGTFIYTPNADYVGTDAFTVVISDGNGGTATVTININVTAVNDAPTGTNQNLTTPEDTPLNGAVLGVDADGDALTYAIGTTTPTNGSVIVNTDGTFIYTPNADYVGTDAFTVVISDGNGGTATVTININITAVNDAPTGANQNLTTPEDTPLNGAVVGADADGDALTYAIGTTTPANGSVTVNTDGTFIYTPNADYVGTDAFTVVISDGNGGTATVTININVTAVNDAPTGTNQNLTTPEDTPLNGAVVGVDADGDALTYAIGTTTPTNGSVIVNTDGTFIYTPNADYVGTDAFIVVISDGNGGTVTVTININITAVNDAPTGANQNLTTPEDTPLNGAVVGADADGDPLTYAIGTTTPANGSATVNADGTFIYTPNADYAGADAFTVVISDGNGGTATVTININVTAVNDAPTGTNQNLTTPEDTPLNGAVLGADADGDALTYAIGTTTPANGSVTVNADGTFIYTPNADYVGTDVFTVVISDGNGGTATVTININVTAVNDAPTGANQNLTTPEDTPLNGAVVGADADGDALTYAIGTTTPTNGSVTVNANGTFVYTPNADFNGTDAFTVVISDGNGGTTTVTVNITVTAVNDAPTGANQNLSTPEDTPLNGAVVGADADGDALTYATGTTTPANGSVTVNADGTFIYTPNADYVGTDAFTVVISDGNGGTATVTININVTAVNDAPTGANQNLTTPEDTPLNGAVVGADADGDPLTYAIGTTTPTNGSVTVNADGTFVYTPNADFNGTDAFTVVISDGNGGTTTVTVNITVTAVNDAPTGANQNLTTPEDTPLNGAVVGADADGDALTYAIGTTTPANGSVTVNADGTFIYTPNADYVGTDAFTVVISDGNGGTATVTININVTAVNDAPTGANQNLTTPEDTPLNGAVVGADADGDALTYAIGTTTPTNGSVTVNADGTFIYTPNADFNGTDAFTVVISDGNGGTTTVTVNITVTAVNDAPTGANQNLTTPEDTPLNGAVVGADADGDALTYATGTTTPANGSVTVNADGTFIYTPNADYVGTDAFTVVISDGNGGTATVTININVTAVNDAPTGANQNLTTPEDTPLNGAVVGADADGDPLTYAIGTTTPTNGSVTVNADGTFVYTPNADFNGTDAFTVVISDGNGGTTTVTVNITVTAVNDAPTGANQNLSTPEDTPLNGALVGADADGDALTYAIGTTTPANGSVTVNADGTFIYTPNADYVGTDVFTVVISDGNGGTATVTININVTAVNDAPTGANQNLTTPEDTPLNGAVVGADADGDALTYAIGTTTPTNGSVTVNADGTFIYTPNADFNGADAFTVVISDGNGGTTTVTVNITVTAVNDAPTGTNQNLTTPEDTPLNGAVVGADADGDALTYAIGTTTPANGSVTVNADGTFAYTPNADYVGTDAFTVVISDGNGGTTTVTVNITVTAVNDAPTGTNQNLTTPEDTPLNGAVVGADADGDPLTYAIGTTIPANGSVTVNADGTFVYTPNADYVGADAFTVVISDGNGGTTTVTVNITVTAVNDAPTGTDLNLTMAEDNPLNGTVVGVDADNDPLTYVIGATNPANGIVTVNTDGTFVYIPNPNFNGIDAFTVVISDGNGGTATVTVNITVTPVNDAPTGTGDTRTTPRNTPVNGAVSGTDVDGDVLTYTLGTPPANGTAVVNTDGTYTYTPNAGYSGPDSFTIIISDGNGGTVTVTVDITVTAINNAPTGTGDSQTTLEDTPVNGAVTGNDADGDPLTYVLGTAPANGGVIVNADGTYIYTPNANYNGPDNFTILISDGNGGSITVPVSIIVTPVNDAPTGTGDTQSTPLNTPVSGAVSGTDVDGDVLTYTLGTPPANGTAIVNADGSYTYTPNTGYAGPDSFTIIISDGNGGTVTVTVDIMMITVVPNPAIALVKVGARDKNDITYIFHVTNTGNVPLHNIVVSDPQMGVTKNYSGTLQPGASVTMTAVYHITQQDKEAGSVTNTATVTGLTPADATVTDISGTSLNNDTPTETTVPAPPQANDDQAETRASIAVVIPVLDNDDPVESTFSIPSLTITSIPKHGQVTINEDGSIRYMPDNGYTGEDDFSYQVSDVDGYITNIAVVKITIVETDLRIPPLFTPNGDGKNDVFEIRGLNKYVENELIMVNRWGNEVYRQKNYQNTWSGNGLNDGTYYYLLRVKKANGDWEVVKGYTTIIRKMKD</sequence>
<feature type="domain" description="Cadherin" evidence="10">
    <location>
        <begin position="2258"/>
        <end position="2351"/>
    </location>
</feature>
<accession>A0A979G8A2</accession>
<feature type="domain" description="Cadherin" evidence="10">
    <location>
        <begin position="2902"/>
        <end position="2995"/>
    </location>
</feature>
<feature type="compositionally biased region" description="Polar residues" evidence="8">
    <location>
        <begin position="3724"/>
        <end position="3740"/>
    </location>
</feature>
<feature type="domain" description="Cadherin" evidence="10">
    <location>
        <begin position="2534"/>
        <end position="2627"/>
    </location>
</feature>
<dbReference type="Proteomes" id="UP000002215">
    <property type="component" value="Chromosome"/>
</dbReference>
<feature type="domain" description="Cadherin" evidence="10">
    <location>
        <begin position="2718"/>
        <end position="2811"/>
    </location>
</feature>
<evidence type="ECO:0000256" key="2">
    <source>
        <dbReference type="ARBA" id="ARBA00022692"/>
    </source>
</evidence>
<feature type="region of interest" description="Disordered" evidence="8">
    <location>
        <begin position="3359"/>
        <end position="3382"/>
    </location>
</feature>
<organism evidence="11 12">
    <name type="scientific">Chitinophaga pinensis (strain ATCC 43595 / DSM 2588 / LMG 13176 / NBRC 15968 / NCIMB 11800 / UQM 2034)</name>
    <dbReference type="NCBI Taxonomy" id="485918"/>
    <lineage>
        <taxon>Bacteria</taxon>
        <taxon>Pseudomonadati</taxon>
        <taxon>Bacteroidota</taxon>
        <taxon>Chitinophagia</taxon>
        <taxon>Chitinophagales</taxon>
        <taxon>Chitinophagaceae</taxon>
        <taxon>Chitinophaga</taxon>
    </lineage>
</organism>
<dbReference type="PANTHER" id="PTHR24025">
    <property type="entry name" value="DESMOGLEIN FAMILY MEMBER"/>
    <property type="match status" value="1"/>
</dbReference>
<dbReference type="PANTHER" id="PTHR24025:SF23">
    <property type="entry name" value="NEURAL-CADHERIN"/>
    <property type="match status" value="1"/>
</dbReference>
<keyword evidence="7" id="KW-0472">Membrane</keyword>
<name>A0A979G8A2_CHIPD</name>
<evidence type="ECO:0000256" key="5">
    <source>
        <dbReference type="ARBA" id="ARBA00022889"/>
    </source>
</evidence>
<feature type="domain" description="Cadherin" evidence="10">
    <location>
        <begin position="2074"/>
        <end position="2167"/>
    </location>
</feature>
<dbReference type="OrthoDB" id="599566at2"/>
<feature type="domain" description="Cadherin" evidence="10">
    <location>
        <begin position="2350"/>
        <end position="2443"/>
    </location>
</feature>
<feature type="domain" description="Cadherin" evidence="10">
    <location>
        <begin position="1706"/>
        <end position="1799"/>
    </location>
</feature>
<dbReference type="Pfam" id="PF17963">
    <property type="entry name" value="Big_9"/>
    <property type="match status" value="28"/>
</dbReference>
<evidence type="ECO:0000256" key="1">
    <source>
        <dbReference type="ARBA" id="ARBA00004370"/>
    </source>
</evidence>
<feature type="domain" description="Cadherin" evidence="10">
    <location>
        <begin position="1798"/>
        <end position="1891"/>
    </location>
</feature>
<dbReference type="EMBL" id="CP001699">
    <property type="protein sequence ID" value="ACU62799.1"/>
    <property type="molecule type" value="Genomic_DNA"/>
</dbReference>
<proteinExistence type="predicted"/>
<evidence type="ECO:0000256" key="9">
    <source>
        <dbReference type="SAM" id="SignalP"/>
    </source>
</evidence>
<feature type="domain" description="Cadherin" evidence="10">
    <location>
        <begin position="3178"/>
        <end position="3271"/>
    </location>
</feature>
<feature type="domain" description="Cadherin" evidence="10">
    <location>
        <begin position="1890"/>
        <end position="1983"/>
    </location>
</feature>
<dbReference type="Gene3D" id="2.60.40.3440">
    <property type="match status" value="28"/>
</dbReference>
<dbReference type="NCBIfam" id="NF012211">
    <property type="entry name" value="tand_rpt_95"/>
    <property type="match status" value="29"/>
</dbReference>
<dbReference type="GO" id="GO:0005509">
    <property type="term" value="F:calcium ion binding"/>
    <property type="evidence" value="ECO:0007669"/>
    <property type="project" value="InterPro"/>
</dbReference>
<keyword evidence="3" id="KW-0677">Repeat</keyword>
<feature type="domain" description="Cadherin" evidence="10">
    <location>
        <begin position="2810"/>
        <end position="2903"/>
    </location>
</feature>
<reference evidence="11 12" key="2">
    <citation type="journal article" date="2010" name="Stand. Genomic Sci.">
        <title>Complete genome sequence of Chitinophaga pinensis type strain (UQM 2034).</title>
        <authorList>
            <person name="Glavina Del Rio T."/>
            <person name="Abt B."/>
            <person name="Spring S."/>
            <person name="Lapidus A."/>
            <person name="Nolan M."/>
            <person name="Tice H."/>
            <person name="Copeland A."/>
            <person name="Cheng J.F."/>
            <person name="Chen F."/>
            <person name="Bruce D."/>
            <person name="Goodwin L."/>
            <person name="Pitluck S."/>
            <person name="Ivanova N."/>
            <person name="Mavromatis K."/>
            <person name="Mikhailova N."/>
            <person name="Pati A."/>
            <person name="Chen A."/>
            <person name="Palaniappan K."/>
            <person name="Land M."/>
            <person name="Hauser L."/>
            <person name="Chang Y.J."/>
            <person name="Jeffries C.D."/>
            <person name="Chain P."/>
            <person name="Saunders E."/>
            <person name="Detter J.C."/>
            <person name="Brettin T."/>
            <person name="Rohde M."/>
            <person name="Goker M."/>
            <person name="Bristow J."/>
            <person name="Eisen J.A."/>
            <person name="Markowitz V."/>
            <person name="Hugenholtz P."/>
            <person name="Kyrpides N.C."/>
            <person name="Klenk H.P."/>
            <person name="Lucas S."/>
        </authorList>
    </citation>
    <scope>NUCLEOTIDE SEQUENCE [LARGE SCALE GENOMIC DNA]</scope>
    <source>
        <strain evidence="12">ATCC 43595 / DSM 2588 / LMG 13176 / NBRC 15968 / NCIMB 11800 / UQM 2034</strain>
    </source>
</reference>
<evidence type="ECO:0000313" key="11">
    <source>
        <dbReference type="EMBL" id="ACU62799.1"/>
    </source>
</evidence>
<dbReference type="InterPro" id="IPR050971">
    <property type="entry name" value="Cadherin-domain_protein"/>
</dbReference>
<dbReference type="SUPFAM" id="SSF49313">
    <property type="entry name" value="Cadherin-like"/>
    <property type="match status" value="8"/>
</dbReference>
<gene>
    <name evidence="11" type="ordered locus">Cpin_5368</name>
</gene>
<feature type="domain" description="Cadherin" evidence="10">
    <location>
        <begin position="2442"/>
        <end position="2535"/>
    </location>
</feature>
<feature type="domain" description="Cadherin" evidence="10">
    <location>
        <begin position="3270"/>
        <end position="3363"/>
    </location>
</feature>
<feature type="domain" description="Cadherin" evidence="10">
    <location>
        <begin position="2994"/>
        <end position="3087"/>
    </location>
</feature>
<feature type="domain" description="Cadherin" evidence="10">
    <location>
        <begin position="2166"/>
        <end position="2259"/>
    </location>
</feature>
<evidence type="ECO:0000256" key="7">
    <source>
        <dbReference type="ARBA" id="ARBA00023136"/>
    </source>
</evidence>
<dbReference type="Pfam" id="PF17803">
    <property type="entry name" value="Cadherin_4"/>
    <property type="match status" value="1"/>
</dbReference>
<evidence type="ECO:0000256" key="8">
    <source>
        <dbReference type="SAM" id="MobiDB-lite"/>
    </source>
</evidence>
<comment type="subcellular location">
    <subcellularLocation>
        <location evidence="1">Membrane</location>
    </subcellularLocation>
</comment>
<feature type="region of interest" description="Disordered" evidence="8">
    <location>
        <begin position="3724"/>
        <end position="3750"/>
    </location>
</feature>
<dbReference type="InterPro" id="IPR026341">
    <property type="entry name" value="T9SS_type_B"/>
</dbReference>
<dbReference type="InterPro" id="IPR015919">
    <property type="entry name" value="Cadherin-like_sf"/>
</dbReference>
<keyword evidence="9" id="KW-0732">Signal</keyword>
<dbReference type="SMART" id="SM00112">
    <property type="entry name" value="CA"/>
    <property type="match status" value="19"/>
</dbReference>
<dbReference type="GO" id="GO:0016020">
    <property type="term" value="C:membrane"/>
    <property type="evidence" value="ECO:0007669"/>
    <property type="project" value="UniProtKB-SubCell"/>
</dbReference>
<dbReference type="GO" id="GO:0007156">
    <property type="term" value="P:homophilic cell adhesion via plasma membrane adhesion molecules"/>
    <property type="evidence" value="ECO:0007669"/>
    <property type="project" value="InterPro"/>
</dbReference>
<evidence type="ECO:0000313" key="12">
    <source>
        <dbReference type="Proteomes" id="UP000002215"/>
    </source>
</evidence>
<evidence type="ECO:0000256" key="4">
    <source>
        <dbReference type="ARBA" id="ARBA00022837"/>
    </source>
</evidence>
<feature type="signal peptide" evidence="9">
    <location>
        <begin position="1"/>
        <end position="23"/>
    </location>
</feature>